<keyword evidence="5" id="KW-0732">Signal</keyword>
<dbReference type="RefSeq" id="WP_205458489.1">
    <property type="nucleotide sequence ID" value="NZ_JAFHKK010000006.1"/>
</dbReference>
<comment type="similarity">
    <text evidence="2">Belongs to the OmpP1/FadL family.</text>
</comment>
<evidence type="ECO:0000256" key="4">
    <source>
        <dbReference type="ARBA" id="ARBA00022692"/>
    </source>
</evidence>
<evidence type="ECO:0000256" key="2">
    <source>
        <dbReference type="ARBA" id="ARBA00008163"/>
    </source>
</evidence>
<proteinExistence type="inferred from homology"/>
<gene>
    <name evidence="8" type="ORF">JWV37_04015</name>
</gene>
<evidence type="ECO:0000256" key="3">
    <source>
        <dbReference type="ARBA" id="ARBA00022452"/>
    </source>
</evidence>
<dbReference type="SUPFAM" id="SSF56935">
    <property type="entry name" value="Porins"/>
    <property type="match status" value="1"/>
</dbReference>
<comment type="subcellular location">
    <subcellularLocation>
        <location evidence="1">Cell outer membrane</location>
        <topology evidence="1">Multi-pass membrane protein</topology>
    </subcellularLocation>
</comment>
<organism evidence="8 9">
    <name type="scientific">Sulfurospirillum tamanense</name>
    <dbReference type="NCBI Taxonomy" id="2813362"/>
    <lineage>
        <taxon>Bacteria</taxon>
        <taxon>Pseudomonadati</taxon>
        <taxon>Campylobacterota</taxon>
        <taxon>Epsilonproteobacteria</taxon>
        <taxon>Campylobacterales</taxon>
        <taxon>Sulfurospirillaceae</taxon>
        <taxon>Sulfurospirillum</taxon>
    </lineage>
</organism>
<protein>
    <submittedName>
        <fullName evidence="8">Porin</fullName>
    </submittedName>
</protein>
<name>A0ABS2WRB2_9BACT</name>
<dbReference type="Gene3D" id="2.40.160.60">
    <property type="entry name" value="Outer membrane protein transport protein (OMPP1/FadL/TodX)"/>
    <property type="match status" value="1"/>
</dbReference>
<evidence type="ECO:0000256" key="6">
    <source>
        <dbReference type="ARBA" id="ARBA00023136"/>
    </source>
</evidence>
<evidence type="ECO:0000256" key="5">
    <source>
        <dbReference type="ARBA" id="ARBA00022729"/>
    </source>
</evidence>
<dbReference type="EMBL" id="JAFHKK010000006">
    <property type="protein sequence ID" value="MBN2963938.1"/>
    <property type="molecule type" value="Genomic_DNA"/>
</dbReference>
<evidence type="ECO:0000256" key="1">
    <source>
        <dbReference type="ARBA" id="ARBA00004571"/>
    </source>
</evidence>
<dbReference type="PANTHER" id="PTHR35093:SF8">
    <property type="entry name" value="OUTER MEMBRANE PROTEIN NMB0088-RELATED"/>
    <property type="match status" value="1"/>
</dbReference>
<accession>A0ABS2WRB2</accession>
<keyword evidence="7" id="KW-0998">Cell outer membrane</keyword>
<dbReference type="Pfam" id="PF03349">
    <property type="entry name" value="Toluene_X"/>
    <property type="match status" value="1"/>
</dbReference>
<keyword evidence="6" id="KW-0472">Membrane</keyword>
<reference evidence="8" key="1">
    <citation type="submission" date="2021-02" db="EMBL/GenBank/DDBJ databases">
        <title>Sulfurospirillum tamanensis sp. nov.</title>
        <authorList>
            <person name="Frolova A."/>
            <person name="Merkel A."/>
            <person name="Slobodkin A."/>
        </authorList>
    </citation>
    <scope>NUCLEOTIDE SEQUENCE</scope>
    <source>
        <strain evidence="8">T05b</strain>
    </source>
</reference>
<keyword evidence="9" id="KW-1185">Reference proteome</keyword>
<keyword evidence="3" id="KW-1134">Transmembrane beta strand</keyword>
<evidence type="ECO:0000313" key="9">
    <source>
        <dbReference type="Proteomes" id="UP000703590"/>
    </source>
</evidence>
<reference evidence="8" key="2">
    <citation type="submission" date="2021-02" db="EMBL/GenBank/DDBJ databases">
        <authorList>
            <person name="Merkel A.Y."/>
        </authorList>
    </citation>
    <scope>NUCLEOTIDE SEQUENCE</scope>
    <source>
        <strain evidence="8">T05b</strain>
    </source>
</reference>
<sequence>MRQTMRVVGMSMACAAVLQASGYKIPEQSLKGTALGAANVAAVNGADANYYNPANMVWMDNAYHVEGALTYINLPKVKFANSGTGADGESKVEHFLMPSLHVVTPEYYENWRFGFSTVAPGGLSKRWNSPYQKTFAEEFTLRIIEANPTAAYKINDQLALGFGVRMVYTDGVVKSDGNLGFGAAKRDLTGDSIDYGYNLALAYRPTSELKLAATYRSKVDLTVKGDAKLYHLNALQYDGSASVTIPLPATLALAAAYTMDKTTVELVYERVYWSAYKNLDFNYGSTIANPVLVAMFDNPSAKNWKDSNTYRLGITHEYSDKLTLMAGYSYDETPVPDSSLGFELPDADAQLYSFGFSYKIRPDITVGLAYLYSDKKVRSVNNTYAQGKFTGSGAHLVTTGITYRF</sequence>
<dbReference type="Proteomes" id="UP000703590">
    <property type="component" value="Unassembled WGS sequence"/>
</dbReference>
<comment type="caution">
    <text evidence="8">The sequence shown here is derived from an EMBL/GenBank/DDBJ whole genome shotgun (WGS) entry which is preliminary data.</text>
</comment>
<evidence type="ECO:0000313" key="8">
    <source>
        <dbReference type="EMBL" id="MBN2963938.1"/>
    </source>
</evidence>
<dbReference type="InterPro" id="IPR005017">
    <property type="entry name" value="OMPP1/FadL/TodX"/>
</dbReference>
<evidence type="ECO:0000256" key="7">
    <source>
        <dbReference type="ARBA" id="ARBA00023237"/>
    </source>
</evidence>
<dbReference type="PANTHER" id="PTHR35093">
    <property type="entry name" value="OUTER MEMBRANE PROTEIN NMB0088-RELATED"/>
    <property type="match status" value="1"/>
</dbReference>
<keyword evidence="4" id="KW-0812">Transmembrane</keyword>